<protein>
    <recommendedName>
        <fullName evidence="4">Fimbrial chaperone protein</fullName>
    </recommendedName>
</protein>
<feature type="signal peptide" evidence="1">
    <location>
        <begin position="1"/>
        <end position="18"/>
    </location>
</feature>
<dbReference type="AlphaFoldDB" id="A0AAC9XYI0"/>
<dbReference type="Proteomes" id="UP000198329">
    <property type="component" value="Chromosome I"/>
</dbReference>
<gene>
    <name evidence="2" type="ORF">PNIG_a2772</name>
</gene>
<dbReference type="Gene3D" id="2.60.40.10">
    <property type="entry name" value="Immunoglobulins"/>
    <property type="match status" value="1"/>
</dbReference>
<dbReference type="PANTHER" id="PTHR30251:SF4">
    <property type="entry name" value="SLR1668 PROTEIN"/>
    <property type="match status" value="1"/>
</dbReference>
<proteinExistence type="predicted"/>
<reference evidence="2 3" key="1">
    <citation type="submission" date="2015-03" db="EMBL/GenBank/DDBJ databases">
        <authorList>
            <person name="Xie B.-B."/>
            <person name="Rong J.-C."/>
            <person name="Qin Q.-L."/>
            <person name="Zhang Y.-Z."/>
        </authorList>
    </citation>
    <scope>NUCLEOTIDE SEQUENCE [LARGE SCALE GENOMIC DNA]</scope>
    <source>
        <strain evidence="2 3">KMM 661</strain>
    </source>
</reference>
<evidence type="ECO:0008006" key="4">
    <source>
        <dbReference type="Google" id="ProtNLM"/>
    </source>
</evidence>
<accession>A0AAC9XYI0</accession>
<keyword evidence="3" id="KW-1185">Reference proteome</keyword>
<dbReference type="EMBL" id="CP011036">
    <property type="protein sequence ID" value="ASM54753.1"/>
    <property type="molecule type" value="Genomic_DNA"/>
</dbReference>
<dbReference type="PANTHER" id="PTHR30251">
    <property type="entry name" value="PILUS ASSEMBLY CHAPERONE"/>
    <property type="match status" value="1"/>
</dbReference>
<name>A0AAC9XYI0_9GAMM</name>
<organism evidence="2 3">
    <name type="scientific">Pseudoalteromonas nigrifaciens</name>
    <dbReference type="NCBI Taxonomy" id="28109"/>
    <lineage>
        <taxon>Bacteria</taxon>
        <taxon>Pseudomonadati</taxon>
        <taxon>Pseudomonadota</taxon>
        <taxon>Gammaproteobacteria</taxon>
        <taxon>Alteromonadales</taxon>
        <taxon>Pseudoalteromonadaceae</taxon>
        <taxon>Pseudoalteromonas</taxon>
    </lineage>
</organism>
<evidence type="ECO:0000256" key="1">
    <source>
        <dbReference type="SAM" id="SignalP"/>
    </source>
</evidence>
<dbReference type="InterPro" id="IPR050643">
    <property type="entry name" value="Periplasmic_pilus_chap"/>
</dbReference>
<feature type="chain" id="PRO_5042281999" description="Fimbrial chaperone protein" evidence="1">
    <location>
        <begin position="19"/>
        <end position="232"/>
    </location>
</feature>
<dbReference type="RefSeq" id="WP_089368582.1">
    <property type="nucleotide sequence ID" value="NZ_BJXZ01000005.1"/>
</dbReference>
<dbReference type="InterPro" id="IPR008962">
    <property type="entry name" value="PapD-like_sf"/>
</dbReference>
<dbReference type="GeneID" id="300942404"/>
<evidence type="ECO:0000313" key="2">
    <source>
        <dbReference type="EMBL" id="ASM54753.1"/>
    </source>
</evidence>
<dbReference type="InterPro" id="IPR013783">
    <property type="entry name" value="Ig-like_fold"/>
</dbReference>
<dbReference type="SUPFAM" id="SSF49354">
    <property type="entry name" value="PapD-like"/>
    <property type="match status" value="1"/>
</dbReference>
<dbReference type="KEGG" id="png:PNIG_a2772"/>
<evidence type="ECO:0000313" key="3">
    <source>
        <dbReference type="Proteomes" id="UP000198329"/>
    </source>
</evidence>
<sequence length="232" mass="25660">MRLFIIFILFTASYSALSFQVQPMVAEVQPMGSQSQQTIRIANTSVNPLTIEITAYDLLITDQGDESLRENEDDFLIIPMTTIIPAGKSQSVIVRYIGEPVLSASKAYRLMIDQVKVNLQDDNTSGVGMSLSFRTLLNVVPQGAEAKLMIKSKAQAATGEWKVLLENTGNKYIRLSQAQWVIKGNNEEFVLEGESLSKALSGKLLLPNSSREVTIKIPAQFNAEQSELEVLF</sequence>
<keyword evidence="1" id="KW-0732">Signal</keyword>